<sequence>MRKLPCLLALSMTFGTAAILPGFASAAQPPSAPLPLDQLRLFAEVFGQIKQEYVDPVDDDKLLTAAIKGMVSSLDPHSAYLDKTDFRDLQEQITGRFAGIGIETSAEDGLIKVIAPIDDTPAFRAGIRPGDLITSIDDKPVNGMTPDQASALMRGNPGTKVTLTLYRKREDRTFPLTVTRAVIKLQSVKTAMPAPGYAYVRITSFQEHTTPDLAARLNTIAHQEPNLKGLILDLRNNGGGLVESAVGVAGAFLPRDSIVVTTNGQVEYSKRAYRDTYAYYRLSSFNSDPLLNEPAIFKTVPMIVLTNAYTASASEIVAGALQDAHRAVILGKTTFGKGSVQTSVPLTSNTALRLTTAYYYTPSGRSIQDIGIRPDVPVDQYADGDPDDALVTREADYPNHLANIQDPNEKKELQARQQDRVEQLRLLEERSDKETPEQRQKDRDRAPVEFGSSDDFMLQQALNKLQGKPVLESKALLERRLAQSDASASQTEPVEP</sequence>
<dbReference type="AlphaFoldDB" id="A0A1N6KSP1"/>
<comment type="similarity">
    <text evidence="1 5">Belongs to the peptidase S41A family.</text>
</comment>
<feature type="signal peptide" evidence="7">
    <location>
        <begin position="1"/>
        <end position="26"/>
    </location>
</feature>
<dbReference type="GO" id="GO:0007165">
    <property type="term" value="P:signal transduction"/>
    <property type="evidence" value="ECO:0007669"/>
    <property type="project" value="TreeGrafter"/>
</dbReference>
<evidence type="ECO:0000313" key="9">
    <source>
        <dbReference type="EMBL" id="SIO59396.1"/>
    </source>
</evidence>
<dbReference type="Pfam" id="PF13180">
    <property type="entry name" value="PDZ_2"/>
    <property type="match status" value="1"/>
</dbReference>
<dbReference type="SUPFAM" id="SSF50156">
    <property type="entry name" value="PDZ domain-like"/>
    <property type="match status" value="1"/>
</dbReference>
<name>A0A1N6KSP1_9BURK</name>
<evidence type="ECO:0000313" key="10">
    <source>
        <dbReference type="Proteomes" id="UP000185151"/>
    </source>
</evidence>
<feature type="chain" id="PRO_5012252668" evidence="7">
    <location>
        <begin position="27"/>
        <end position="496"/>
    </location>
</feature>
<dbReference type="CDD" id="cd06782">
    <property type="entry name" value="cpPDZ_CPP-like"/>
    <property type="match status" value="1"/>
</dbReference>
<proteinExistence type="inferred from homology"/>
<dbReference type="InterPro" id="IPR055210">
    <property type="entry name" value="CtpA/B_N"/>
</dbReference>
<dbReference type="PROSITE" id="PS50106">
    <property type="entry name" value="PDZ"/>
    <property type="match status" value="1"/>
</dbReference>
<dbReference type="Proteomes" id="UP000185151">
    <property type="component" value="Unassembled WGS sequence"/>
</dbReference>
<dbReference type="SMART" id="SM00228">
    <property type="entry name" value="PDZ"/>
    <property type="match status" value="1"/>
</dbReference>
<feature type="region of interest" description="Disordered" evidence="6">
    <location>
        <begin position="425"/>
        <end position="454"/>
    </location>
</feature>
<dbReference type="PANTHER" id="PTHR32060:SF30">
    <property type="entry name" value="CARBOXY-TERMINAL PROCESSING PROTEASE CTPA"/>
    <property type="match status" value="1"/>
</dbReference>
<dbReference type="Gene3D" id="2.30.42.10">
    <property type="match status" value="1"/>
</dbReference>
<evidence type="ECO:0000256" key="2">
    <source>
        <dbReference type="ARBA" id="ARBA00022670"/>
    </source>
</evidence>
<keyword evidence="7" id="KW-0732">Signal</keyword>
<dbReference type="OrthoDB" id="9812068at2"/>
<dbReference type="Pfam" id="PF03572">
    <property type="entry name" value="Peptidase_S41"/>
    <property type="match status" value="1"/>
</dbReference>
<reference evidence="9 10" key="1">
    <citation type="submission" date="2016-11" db="EMBL/GenBank/DDBJ databases">
        <authorList>
            <person name="Jaros S."/>
            <person name="Januszkiewicz K."/>
            <person name="Wedrychowicz H."/>
        </authorList>
    </citation>
    <scope>NUCLEOTIDE SEQUENCE [LARGE SCALE GENOMIC DNA]</scope>
    <source>
        <strain evidence="9 10">GAS95</strain>
    </source>
</reference>
<organism evidence="9 10">
    <name type="scientific">Paraburkholderia phenazinium</name>
    <dbReference type="NCBI Taxonomy" id="60549"/>
    <lineage>
        <taxon>Bacteria</taxon>
        <taxon>Pseudomonadati</taxon>
        <taxon>Pseudomonadota</taxon>
        <taxon>Betaproteobacteria</taxon>
        <taxon>Burkholderiales</taxon>
        <taxon>Burkholderiaceae</taxon>
        <taxon>Paraburkholderia</taxon>
    </lineage>
</organism>
<dbReference type="FunFam" id="3.30.750.44:FF:000001">
    <property type="entry name" value="S41 family peptidase"/>
    <property type="match status" value="1"/>
</dbReference>
<dbReference type="SMART" id="SM00245">
    <property type="entry name" value="TSPc"/>
    <property type="match status" value="1"/>
</dbReference>
<dbReference type="Gene3D" id="3.90.226.10">
    <property type="entry name" value="2-enoyl-CoA Hydratase, Chain A, domain 1"/>
    <property type="match status" value="1"/>
</dbReference>
<dbReference type="PANTHER" id="PTHR32060">
    <property type="entry name" value="TAIL-SPECIFIC PROTEASE"/>
    <property type="match status" value="1"/>
</dbReference>
<evidence type="ECO:0000259" key="8">
    <source>
        <dbReference type="PROSITE" id="PS50106"/>
    </source>
</evidence>
<evidence type="ECO:0000256" key="4">
    <source>
        <dbReference type="ARBA" id="ARBA00022825"/>
    </source>
</evidence>
<evidence type="ECO:0000256" key="5">
    <source>
        <dbReference type="RuleBase" id="RU004404"/>
    </source>
</evidence>
<dbReference type="GO" id="GO:0006508">
    <property type="term" value="P:proteolysis"/>
    <property type="evidence" value="ECO:0007669"/>
    <property type="project" value="UniProtKB-KW"/>
</dbReference>
<keyword evidence="2 5" id="KW-0645">Protease</keyword>
<dbReference type="GO" id="GO:0004175">
    <property type="term" value="F:endopeptidase activity"/>
    <property type="evidence" value="ECO:0007669"/>
    <property type="project" value="TreeGrafter"/>
</dbReference>
<dbReference type="NCBIfam" id="TIGR00225">
    <property type="entry name" value="prc"/>
    <property type="match status" value="1"/>
</dbReference>
<keyword evidence="3 5" id="KW-0378">Hydrolase</keyword>
<dbReference type="Gene3D" id="3.30.750.44">
    <property type="match status" value="1"/>
</dbReference>
<keyword evidence="4 5" id="KW-0720">Serine protease</keyword>
<evidence type="ECO:0000256" key="6">
    <source>
        <dbReference type="SAM" id="MobiDB-lite"/>
    </source>
</evidence>
<dbReference type="InterPro" id="IPR004447">
    <property type="entry name" value="Peptidase_S41A"/>
</dbReference>
<keyword evidence="10" id="KW-1185">Reference proteome</keyword>
<feature type="domain" description="PDZ" evidence="8">
    <location>
        <begin position="86"/>
        <end position="154"/>
    </location>
</feature>
<dbReference type="InterPro" id="IPR005151">
    <property type="entry name" value="Tail-specific_protease"/>
</dbReference>
<accession>A0A1N6KSP1</accession>
<dbReference type="SUPFAM" id="SSF52096">
    <property type="entry name" value="ClpP/crotonase"/>
    <property type="match status" value="1"/>
</dbReference>
<dbReference type="Pfam" id="PF22694">
    <property type="entry name" value="CtpB_N-like"/>
    <property type="match status" value="1"/>
</dbReference>
<dbReference type="GO" id="GO:0030288">
    <property type="term" value="C:outer membrane-bounded periplasmic space"/>
    <property type="evidence" value="ECO:0007669"/>
    <property type="project" value="TreeGrafter"/>
</dbReference>
<dbReference type="CDD" id="cd07560">
    <property type="entry name" value="Peptidase_S41_CPP"/>
    <property type="match status" value="1"/>
</dbReference>
<dbReference type="EMBL" id="FSRU01000002">
    <property type="protein sequence ID" value="SIO59396.1"/>
    <property type="molecule type" value="Genomic_DNA"/>
</dbReference>
<dbReference type="RefSeq" id="WP_074299300.1">
    <property type="nucleotide sequence ID" value="NZ_FSRU01000002.1"/>
</dbReference>
<dbReference type="InterPro" id="IPR036034">
    <property type="entry name" value="PDZ_sf"/>
</dbReference>
<evidence type="ECO:0000256" key="3">
    <source>
        <dbReference type="ARBA" id="ARBA00022801"/>
    </source>
</evidence>
<evidence type="ECO:0000256" key="7">
    <source>
        <dbReference type="SAM" id="SignalP"/>
    </source>
</evidence>
<dbReference type="InterPro" id="IPR001478">
    <property type="entry name" value="PDZ"/>
</dbReference>
<feature type="compositionally biased region" description="Basic and acidic residues" evidence="6">
    <location>
        <begin position="425"/>
        <end position="447"/>
    </location>
</feature>
<dbReference type="GO" id="GO:0008236">
    <property type="term" value="F:serine-type peptidase activity"/>
    <property type="evidence" value="ECO:0007669"/>
    <property type="project" value="UniProtKB-KW"/>
</dbReference>
<dbReference type="InterPro" id="IPR029045">
    <property type="entry name" value="ClpP/crotonase-like_dom_sf"/>
</dbReference>
<dbReference type="FunFam" id="2.30.42.10:FF:000063">
    <property type="entry name" value="Peptidase, S41 family"/>
    <property type="match status" value="1"/>
</dbReference>
<protein>
    <submittedName>
        <fullName evidence="9">Carboxyl-terminal processing protease</fullName>
    </submittedName>
</protein>
<gene>
    <name evidence="9" type="ORF">SAMN05444165_4503</name>
</gene>
<evidence type="ECO:0000256" key="1">
    <source>
        <dbReference type="ARBA" id="ARBA00009179"/>
    </source>
</evidence>